<name>A0AAD8AHN7_DIPPU</name>
<organism evidence="1 2">
    <name type="scientific">Diploptera punctata</name>
    <name type="common">Pacific beetle cockroach</name>
    <dbReference type="NCBI Taxonomy" id="6984"/>
    <lineage>
        <taxon>Eukaryota</taxon>
        <taxon>Metazoa</taxon>
        <taxon>Ecdysozoa</taxon>
        <taxon>Arthropoda</taxon>
        <taxon>Hexapoda</taxon>
        <taxon>Insecta</taxon>
        <taxon>Pterygota</taxon>
        <taxon>Neoptera</taxon>
        <taxon>Polyneoptera</taxon>
        <taxon>Dictyoptera</taxon>
        <taxon>Blattodea</taxon>
        <taxon>Blaberoidea</taxon>
        <taxon>Blaberidae</taxon>
        <taxon>Diplopterinae</taxon>
        <taxon>Diploptera</taxon>
    </lineage>
</organism>
<feature type="non-terminal residue" evidence="1">
    <location>
        <position position="1"/>
    </location>
</feature>
<reference evidence="1" key="2">
    <citation type="submission" date="2023-05" db="EMBL/GenBank/DDBJ databases">
        <authorList>
            <person name="Fouks B."/>
        </authorList>
    </citation>
    <scope>NUCLEOTIDE SEQUENCE</scope>
    <source>
        <strain evidence="1">Stay&amp;Tobe</strain>
        <tissue evidence="1">Testes</tissue>
    </source>
</reference>
<dbReference type="EMBL" id="JASPKZ010000827">
    <property type="protein sequence ID" value="KAJ9599209.1"/>
    <property type="molecule type" value="Genomic_DNA"/>
</dbReference>
<sequence>AYMGSAFTICCPKRMDAYHPKILIQLLSDLLTLTLKSYIDFFFVTRCMCSYLHDWVRGRPRRLLAYN</sequence>
<protein>
    <submittedName>
        <fullName evidence="1">Uncharacterized protein</fullName>
    </submittedName>
</protein>
<feature type="non-terminal residue" evidence="1">
    <location>
        <position position="67"/>
    </location>
</feature>
<gene>
    <name evidence="1" type="ORF">L9F63_010293</name>
</gene>
<proteinExistence type="predicted"/>
<dbReference type="Proteomes" id="UP001233999">
    <property type="component" value="Unassembled WGS sequence"/>
</dbReference>
<evidence type="ECO:0000313" key="1">
    <source>
        <dbReference type="EMBL" id="KAJ9599209.1"/>
    </source>
</evidence>
<reference evidence="1" key="1">
    <citation type="journal article" date="2023" name="IScience">
        <title>Live-bearing cockroach genome reveals convergent evolutionary mechanisms linked to viviparity in insects and beyond.</title>
        <authorList>
            <person name="Fouks B."/>
            <person name="Harrison M.C."/>
            <person name="Mikhailova A.A."/>
            <person name="Marchal E."/>
            <person name="English S."/>
            <person name="Carruthers M."/>
            <person name="Jennings E.C."/>
            <person name="Chiamaka E.L."/>
            <person name="Frigard R.A."/>
            <person name="Pippel M."/>
            <person name="Attardo G.M."/>
            <person name="Benoit J.B."/>
            <person name="Bornberg-Bauer E."/>
            <person name="Tobe S.S."/>
        </authorList>
    </citation>
    <scope>NUCLEOTIDE SEQUENCE</scope>
    <source>
        <strain evidence="1">Stay&amp;Tobe</strain>
    </source>
</reference>
<dbReference type="AlphaFoldDB" id="A0AAD8AHN7"/>
<evidence type="ECO:0000313" key="2">
    <source>
        <dbReference type="Proteomes" id="UP001233999"/>
    </source>
</evidence>
<keyword evidence="2" id="KW-1185">Reference proteome</keyword>
<accession>A0AAD8AHN7</accession>
<comment type="caution">
    <text evidence="1">The sequence shown here is derived from an EMBL/GenBank/DDBJ whole genome shotgun (WGS) entry which is preliminary data.</text>
</comment>